<dbReference type="Gene3D" id="2.60.40.760">
    <property type="entry name" value="Expansin, cellulose-binding-like domain"/>
    <property type="match status" value="1"/>
</dbReference>
<dbReference type="Gene3D" id="2.40.40.10">
    <property type="entry name" value="RlpA-like domain"/>
    <property type="match status" value="1"/>
</dbReference>
<feature type="compositionally biased region" description="Polar residues" evidence="2">
    <location>
        <begin position="37"/>
        <end position="46"/>
    </location>
</feature>
<dbReference type="InterPro" id="IPR051477">
    <property type="entry name" value="Expansin_CellWall"/>
</dbReference>
<dbReference type="CDD" id="cd22271">
    <property type="entry name" value="DPBB_EXP_N-like"/>
    <property type="match status" value="1"/>
</dbReference>
<dbReference type="Proteomes" id="UP000186583">
    <property type="component" value="Unassembled WGS sequence"/>
</dbReference>
<dbReference type="STRING" id="708187.A0A1Q8RVY2"/>
<dbReference type="InterPro" id="IPR007112">
    <property type="entry name" value="Expansin/allergen_DPBB_dom"/>
</dbReference>
<evidence type="ECO:0000256" key="2">
    <source>
        <dbReference type="SAM" id="MobiDB-lite"/>
    </source>
</evidence>
<dbReference type="Pfam" id="PF03330">
    <property type="entry name" value="DPBB_1"/>
    <property type="match status" value="1"/>
</dbReference>
<dbReference type="OrthoDB" id="406505at2759"/>
<reference evidence="5 6" key="1">
    <citation type="submission" date="2016-11" db="EMBL/GenBank/DDBJ databases">
        <title>Draft Genome Assembly of Colletotrichum chlorophyti a pathogen of herbaceous plants.</title>
        <authorList>
            <person name="Gan P."/>
            <person name="Narusaka M."/>
            <person name="Tsushima A."/>
            <person name="Narusaka Y."/>
            <person name="Takano Y."/>
            <person name="Shirasu K."/>
        </authorList>
    </citation>
    <scope>NUCLEOTIDE SEQUENCE [LARGE SCALE GENOMIC DNA]</scope>
    <source>
        <strain evidence="5 6">NTL11</strain>
    </source>
</reference>
<feature type="signal peptide" evidence="3">
    <location>
        <begin position="1"/>
        <end position="18"/>
    </location>
</feature>
<gene>
    <name evidence="5" type="ORF">CCHL11_01897</name>
</gene>
<accession>A0A1Q8RVY2</accession>
<dbReference type="EMBL" id="MPGH01000087">
    <property type="protein sequence ID" value="OLN88490.1"/>
    <property type="molecule type" value="Genomic_DNA"/>
</dbReference>
<dbReference type="InterPro" id="IPR009009">
    <property type="entry name" value="RlpA-like_DPBB"/>
</dbReference>
<keyword evidence="6" id="KW-1185">Reference proteome</keyword>
<evidence type="ECO:0000313" key="5">
    <source>
        <dbReference type="EMBL" id="OLN88490.1"/>
    </source>
</evidence>
<protein>
    <submittedName>
        <fullName evidence="5">Expansin-YoaJ 1</fullName>
    </submittedName>
</protein>
<evidence type="ECO:0000259" key="4">
    <source>
        <dbReference type="PROSITE" id="PS50842"/>
    </source>
</evidence>
<sequence>MKHHILLLAAAAANMAFAKPIKACPAKSRSTTIITYTVGPNPTGPTLSPVQPTPVEQPVPSETPIETPVQAPAPAMTSASSSTPPKENAAPASTSASNPVASTVPLSGGSTKQGKSTFYGGNTSGGMCSFSTYSIPSGLFGTAFSGQAWDSAANCGACVKVTGPNGNSITAMIVDQCPECDEAHLDLFQNAFAKIGTISDGIISTSYEFVECGITSPIKLHNKSGTSPHWFSMQVLNHNEPVSTLEVSTDGGSTWQKTTRQPYNFFENSSGFGTASVDVRVTSKSGKTVTVKNVGVASDSEYEASSNF</sequence>
<proteinExistence type="predicted"/>
<organism evidence="5 6">
    <name type="scientific">Colletotrichum chlorophyti</name>
    <dbReference type="NCBI Taxonomy" id="708187"/>
    <lineage>
        <taxon>Eukaryota</taxon>
        <taxon>Fungi</taxon>
        <taxon>Dikarya</taxon>
        <taxon>Ascomycota</taxon>
        <taxon>Pezizomycotina</taxon>
        <taxon>Sordariomycetes</taxon>
        <taxon>Hypocreomycetidae</taxon>
        <taxon>Glomerellales</taxon>
        <taxon>Glomerellaceae</taxon>
        <taxon>Colletotrichum</taxon>
    </lineage>
</organism>
<dbReference type="AlphaFoldDB" id="A0A1Q8RVY2"/>
<dbReference type="PANTHER" id="PTHR31836">
    <property type="match status" value="1"/>
</dbReference>
<evidence type="ECO:0000256" key="1">
    <source>
        <dbReference type="ARBA" id="ARBA00022729"/>
    </source>
</evidence>
<dbReference type="InterPro" id="IPR049818">
    <property type="entry name" value="Expansin_EXLX1-like"/>
</dbReference>
<feature type="chain" id="PRO_5012909381" evidence="3">
    <location>
        <begin position="19"/>
        <end position="308"/>
    </location>
</feature>
<dbReference type="SUPFAM" id="SSF50685">
    <property type="entry name" value="Barwin-like endoglucanases"/>
    <property type="match status" value="1"/>
</dbReference>
<dbReference type="InterPro" id="IPR036749">
    <property type="entry name" value="Expansin_CBD_sf"/>
</dbReference>
<feature type="region of interest" description="Disordered" evidence="2">
    <location>
        <begin position="37"/>
        <end position="114"/>
    </location>
</feature>
<feature type="compositionally biased region" description="Low complexity" evidence="2">
    <location>
        <begin position="72"/>
        <end position="104"/>
    </location>
</feature>
<feature type="domain" description="Expansin-like EG45" evidence="4">
    <location>
        <begin position="125"/>
        <end position="217"/>
    </location>
</feature>
<dbReference type="PROSITE" id="PS50842">
    <property type="entry name" value="EXPANSIN_EG45"/>
    <property type="match status" value="1"/>
</dbReference>
<name>A0A1Q8RVY2_9PEZI</name>
<dbReference type="InterPro" id="IPR036908">
    <property type="entry name" value="RlpA-like_sf"/>
</dbReference>
<evidence type="ECO:0000256" key="3">
    <source>
        <dbReference type="SAM" id="SignalP"/>
    </source>
</evidence>
<dbReference type="SUPFAM" id="SSF49590">
    <property type="entry name" value="PHL pollen allergen"/>
    <property type="match status" value="1"/>
</dbReference>
<comment type="caution">
    <text evidence="5">The sequence shown here is derived from an EMBL/GenBank/DDBJ whole genome shotgun (WGS) entry which is preliminary data.</text>
</comment>
<evidence type="ECO:0000313" key="6">
    <source>
        <dbReference type="Proteomes" id="UP000186583"/>
    </source>
</evidence>
<dbReference type="PANTHER" id="PTHR31836:SF21">
    <property type="entry name" value="EXPANSIN-LIKE PROTEIN 7"/>
    <property type="match status" value="1"/>
</dbReference>
<keyword evidence="1 3" id="KW-0732">Signal</keyword>
<dbReference type="NCBIfam" id="NF041144">
    <property type="entry name" value="expansin_EXLX1"/>
    <property type="match status" value="1"/>
</dbReference>